<dbReference type="EMBL" id="VOHS01000037">
    <property type="protein sequence ID" value="TWV95694.1"/>
    <property type="molecule type" value="Genomic_DNA"/>
</dbReference>
<evidence type="ECO:0000313" key="1">
    <source>
        <dbReference type="EMBL" id="TWV95694.1"/>
    </source>
</evidence>
<reference evidence="1 2" key="1">
    <citation type="submission" date="2019-08" db="EMBL/GenBank/DDBJ databases">
        <title>Whole genome sequencing of chitin degrading bacteria Chitinophaga pinensis YS16.</title>
        <authorList>
            <person name="Singh R.P."/>
            <person name="Manchanda G."/>
            <person name="Maurya I.K."/>
            <person name="Joshi N.K."/>
            <person name="Srivastava A.K."/>
        </authorList>
    </citation>
    <scope>NUCLEOTIDE SEQUENCE [LARGE SCALE GENOMIC DNA]</scope>
    <source>
        <strain evidence="1 2">YS-16</strain>
    </source>
</reference>
<comment type="caution">
    <text evidence="1">The sequence shown here is derived from an EMBL/GenBank/DDBJ whole genome shotgun (WGS) entry which is preliminary data.</text>
</comment>
<sequence length="797" mass="88304">MDNKFWDTLTKKASPYVVFDQVKNDPALHLQTIAVDKRAIGLEILTESFNAGVVVVPHDNELYLKLLTSFKGAADQTALLEYIEENMKFGGVYAPFNRFLKPRKMQVATMMAYSNMITASGHCNYLVEEKAEQMAHKKVIAKLEGNMLQFDNAGIDFPKDGNTMYIDDIPYQYNDIVAVEVAGSFTITIDGKPKTFPQGTILNIPALQLGMMSEINTADVAQNTMWLAVDIGTMAIGIGEAKVLFSAGNYVRKTIVAMDIIGSSVGMGLQLLDADAISPELRTSLQIACFITSVPNMALAIPKIDNVVKDLDVVINTKYGKSGLTAKEAKELETLRAVREKLHSSANLSDLAEDGAEITNRAVTISGNDNVKNVTEWLKKAEGSDNNLYLVVHATENGEAFSVIHKGEEIVMSHRSLANWIRANEKNFPADKQLVLLSCTNIETAQNLSRKLKRSVVANDGPVRVYSNGVIDADNGFRYIDEAGNIDNTGAIAVGRQGPVLSEKEMVQLGAKSSKALTAAELVIEFERRFKIGNELALKLSKNADFVKAYEADARIFEVIEKWLPDLEVTVKDRKFETYREALLSACADDPKLFTKMNTSINEAIDIIANAENVTAFERFSDARKVMTEYMADAAGLNKDFFANGVLNSAVFRYAPLDGNGWGKIDKARRDFNIPDNKNVLVVRREMENGENFDEVAHSGFLGEGKGGQSAAGTIEKVSTGNFGQFKVGIHRLQDSESKYFEYLLQMIKDDKLKATEIKQLILYTERPVCPSCLNIINQFQKDHKVKIIVYEGKYRR</sequence>
<proteinExistence type="predicted"/>
<protein>
    <submittedName>
        <fullName evidence="1">Uncharacterized protein</fullName>
    </submittedName>
</protein>
<keyword evidence="2" id="KW-1185">Reference proteome</keyword>
<dbReference type="RefSeq" id="WP_146307448.1">
    <property type="nucleotide sequence ID" value="NZ_VOHS01000037.1"/>
</dbReference>
<dbReference type="OrthoDB" id="1521695at2"/>
<dbReference type="Pfam" id="PF14424">
    <property type="entry name" value="Toxin-deaminase"/>
    <property type="match status" value="1"/>
</dbReference>
<name>A0A5C6LN95_9BACT</name>
<gene>
    <name evidence="1" type="ORF">FEF09_23970</name>
</gene>
<dbReference type="Proteomes" id="UP000318815">
    <property type="component" value="Unassembled WGS sequence"/>
</dbReference>
<organism evidence="1 2">
    <name type="scientific">Chitinophaga pinensis</name>
    <dbReference type="NCBI Taxonomy" id="79329"/>
    <lineage>
        <taxon>Bacteria</taxon>
        <taxon>Pseudomonadati</taxon>
        <taxon>Bacteroidota</taxon>
        <taxon>Chitinophagia</taxon>
        <taxon>Chitinophagales</taxon>
        <taxon>Chitinophagaceae</taxon>
        <taxon>Chitinophaga</taxon>
    </lineage>
</organism>
<evidence type="ECO:0000313" key="2">
    <source>
        <dbReference type="Proteomes" id="UP000318815"/>
    </source>
</evidence>
<accession>A0A5C6LN95</accession>
<dbReference type="InterPro" id="IPR032721">
    <property type="entry name" value="Toxin-deaminase"/>
</dbReference>
<dbReference type="AlphaFoldDB" id="A0A5C6LN95"/>